<dbReference type="RefSeq" id="WP_184675817.1">
    <property type="nucleotide sequence ID" value="NZ_JACHGY010000001.1"/>
</dbReference>
<reference evidence="2 3" key="1">
    <citation type="submission" date="2020-08" db="EMBL/GenBank/DDBJ databases">
        <title>Genomic Encyclopedia of Type Strains, Phase IV (KMG-IV): sequencing the most valuable type-strain genomes for metagenomic binning, comparative biology and taxonomic classification.</title>
        <authorList>
            <person name="Goeker M."/>
        </authorList>
    </citation>
    <scope>NUCLEOTIDE SEQUENCE [LARGE SCALE GENOMIC DNA]</scope>
    <source>
        <strain evidence="2 3">DSM 103725</strain>
    </source>
</reference>
<dbReference type="AlphaFoldDB" id="A0A7X0H3E9"/>
<dbReference type="NCBIfam" id="TIGR02595">
    <property type="entry name" value="PEP_CTERM"/>
    <property type="match status" value="1"/>
</dbReference>
<dbReference type="InterPro" id="IPR013424">
    <property type="entry name" value="Ice-binding_C"/>
</dbReference>
<gene>
    <name evidence="2" type="ORF">HNQ40_000368</name>
</gene>
<accession>A0A7X0H3E9</accession>
<dbReference type="Proteomes" id="UP000541810">
    <property type="component" value="Unassembled WGS sequence"/>
</dbReference>
<evidence type="ECO:0000313" key="2">
    <source>
        <dbReference type="EMBL" id="MBB6428562.1"/>
    </source>
</evidence>
<dbReference type="EMBL" id="JACHGY010000001">
    <property type="protein sequence ID" value="MBB6428562.1"/>
    <property type="molecule type" value="Genomic_DNA"/>
</dbReference>
<evidence type="ECO:0000313" key="3">
    <source>
        <dbReference type="Proteomes" id="UP000541810"/>
    </source>
</evidence>
<dbReference type="Pfam" id="PF07589">
    <property type="entry name" value="PEP-CTERM"/>
    <property type="match status" value="1"/>
</dbReference>
<proteinExistence type="predicted"/>
<feature type="domain" description="Ice-binding protein C-terminal" evidence="1">
    <location>
        <begin position="908"/>
        <end position="930"/>
    </location>
</feature>
<sequence length="931" mass="91430">MSVIAPVSLAQVSPSADDTVTVTDESSTWIQVLQDNAVDIPAGADGVVISNGQGGFITAELNAIITAADTTVINAGNIEGGLNAINFVNGLGSGTVTNLGPGIIRSDSRAINIGGTVAVSNAGQIIGTGDQRNGTIYSNISANNFSIDNQQGGTIDAGQHNDGAGISLELAAGGTDASITNAGTIAGRGNASAGAATAGDGIRLERTRAGGALDGTTTGLFTGSITNTGEITSEGANGTVGGFRAVNGVSFQGQLDNSGTITGTQNGVYFGNPTPAGGGDHTDGVVNNTGTISSDSRAFNLDGIGLTVNNAGEIIGTGNQRNGTFYVDGTADDYTVNNLTGGTIDAGEGNEGSGFGAEIGGAVDGANTFGLTNAGTIQGRGNASAGSSAAGDGVRIGNVGNIGTAEVNLSNSGTIASEGANGTVAGVRFVNGISFDGGLNNSGVISGVQNGLYFGNAVNSQGADYSNGVVNNTGIISSNSRALNIDGTGLTVNNDGLILGTGNQRNGTVYADSTAQDFTLNNGGVIDAGEGLEGAGFSVELDEAGNDFTINNSGQLLGRGNAGAGLATAGDGIRLERTRVGGALDGTTTGLFTGTITNTGDISSEGANGTVGGFRAVNGVNFQGTLNNAGTISGVHNGVYFGNPTPAGGGDHTGGVVNNTGTISSDSRAFNLDGIGLTVNNAGDILATGRQRNGTFYVDGTADSFSLTNLASGSIDARGGAGSGVSVQVGTVSDDIQLGSIVNAGLIAGSGDQPVDAGIRLFAPAPGATFSGNIVNQISGLITADAAPAVLVQQGVNLGGSVVNAGTINGGISLASGNLDLEETSVIGLTIDSLTEFETVDVVGGLLDLDGQLNLTFTDIESLVVGQTFDLLDFDIPALTGNFSSINSGPVVLNTSDLLVGGSVSIAAVPEPASLILLGLGSIAMMGRRRG</sequence>
<evidence type="ECO:0000259" key="1">
    <source>
        <dbReference type="Pfam" id="PF07589"/>
    </source>
</evidence>
<protein>
    <recommendedName>
        <fullName evidence="1">Ice-binding protein C-terminal domain-containing protein</fullName>
    </recommendedName>
</protein>
<name>A0A7X0H3E9_9BACT</name>
<comment type="caution">
    <text evidence="2">The sequence shown here is derived from an EMBL/GenBank/DDBJ whole genome shotgun (WGS) entry which is preliminary data.</text>
</comment>
<keyword evidence="3" id="KW-1185">Reference proteome</keyword>
<organism evidence="2 3">
    <name type="scientific">Algisphaera agarilytica</name>
    <dbReference type="NCBI Taxonomy" id="1385975"/>
    <lineage>
        <taxon>Bacteria</taxon>
        <taxon>Pseudomonadati</taxon>
        <taxon>Planctomycetota</taxon>
        <taxon>Phycisphaerae</taxon>
        <taxon>Phycisphaerales</taxon>
        <taxon>Phycisphaeraceae</taxon>
        <taxon>Algisphaera</taxon>
    </lineage>
</organism>